<evidence type="ECO:0000313" key="1">
    <source>
        <dbReference type="EMBL" id="CAD8966858.1"/>
    </source>
</evidence>
<name>A0A7S1H602_9STRA</name>
<sequence>MDQLIDKIEDKGMFKDLRGVIIKWMSLVKEYRFDDYQIKKLNMCKAKIEDKLELFGEGKFVDGELVCTGDACHFYKAQKARAEKYEEKRNSFGRDSGRSKR</sequence>
<gene>
    <name evidence="1" type="ORF">TNIT0693_LOCUS3245</name>
</gene>
<accession>A0A7S1H602</accession>
<dbReference type="EMBL" id="HBFY01008722">
    <property type="protein sequence ID" value="CAD8966858.1"/>
    <property type="molecule type" value="Transcribed_RNA"/>
</dbReference>
<protein>
    <submittedName>
        <fullName evidence="1">Uncharacterized protein</fullName>
    </submittedName>
</protein>
<dbReference type="AlphaFoldDB" id="A0A7S1H602"/>
<proteinExistence type="predicted"/>
<organism evidence="1">
    <name type="scientific">Thalassionema nitzschioides</name>
    <dbReference type="NCBI Taxonomy" id="33649"/>
    <lineage>
        <taxon>Eukaryota</taxon>
        <taxon>Sar</taxon>
        <taxon>Stramenopiles</taxon>
        <taxon>Ochrophyta</taxon>
        <taxon>Bacillariophyta</taxon>
        <taxon>Fragilariophyceae</taxon>
        <taxon>Fragilariophycidae</taxon>
        <taxon>Thalassionemales</taxon>
        <taxon>Thalassionemataceae</taxon>
        <taxon>Thalassionema</taxon>
    </lineage>
</organism>
<reference evidence="1" key="1">
    <citation type="submission" date="2021-01" db="EMBL/GenBank/DDBJ databases">
        <authorList>
            <person name="Corre E."/>
            <person name="Pelletier E."/>
            <person name="Niang G."/>
            <person name="Scheremetjew M."/>
            <person name="Finn R."/>
            <person name="Kale V."/>
            <person name="Holt S."/>
            <person name="Cochrane G."/>
            <person name="Meng A."/>
            <person name="Brown T."/>
            <person name="Cohen L."/>
        </authorList>
    </citation>
    <scope>NUCLEOTIDE SEQUENCE</scope>
</reference>